<gene>
    <name evidence="1" type="ORF">BJ983_004191</name>
</gene>
<dbReference type="EMBL" id="JACCBN010000001">
    <property type="protein sequence ID" value="NYD38089.1"/>
    <property type="molecule type" value="Genomic_DNA"/>
</dbReference>
<keyword evidence="2" id="KW-1185">Reference proteome</keyword>
<name>A0A7Y9DYV4_9PSEU</name>
<dbReference type="RefSeq" id="WP_179795584.1">
    <property type="nucleotide sequence ID" value="NZ_BAABHP010000020.1"/>
</dbReference>
<proteinExistence type="predicted"/>
<accession>A0A7Y9DYV4</accession>
<dbReference type="AlphaFoldDB" id="A0A7Y9DYV4"/>
<reference evidence="1 2" key="1">
    <citation type="submission" date="2020-07" db="EMBL/GenBank/DDBJ databases">
        <title>Sequencing the genomes of 1000 actinobacteria strains.</title>
        <authorList>
            <person name="Klenk H.-P."/>
        </authorList>
    </citation>
    <scope>NUCLEOTIDE SEQUENCE [LARGE SCALE GENOMIC DNA]</scope>
    <source>
        <strain evidence="1 2">DSM 45772</strain>
    </source>
</reference>
<evidence type="ECO:0000313" key="1">
    <source>
        <dbReference type="EMBL" id="NYD38089.1"/>
    </source>
</evidence>
<dbReference type="Proteomes" id="UP000535890">
    <property type="component" value="Unassembled WGS sequence"/>
</dbReference>
<protein>
    <submittedName>
        <fullName evidence="1">Uncharacterized protein</fullName>
    </submittedName>
</protein>
<comment type="caution">
    <text evidence="1">The sequence shown here is derived from an EMBL/GenBank/DDBJ whole genome shotgun (WGS) entry which is preliminary data.</text>
</comment>
<organism evidence="1 2">
    <name type="scientific">Actinomycetospora corticicola</name>
    <dbReference type="NCBI Taxonomy" id="663602"/>
    <lineage>
        <taxon>Bacteria</taxon>
        <taxon>Bacillati</taxon>
        <taxon>Actinomycetota</taxon>
        <taxon>Actinomycetes</taxon>
        <taxon>Pseudonocardiales</taxon>
        <taxon>Pseudonocardiaceae</taxon>
        <taxon>Actinomycetospora</taxon>
    </lineage>
</organism>
<evidence type="ECO:0000313" key="2">
    <source>
        <dbReference type="Proteomes" id="UP000535890"/>
    </source>
</evidence>
<sequence>MTAASVSASAQRVAAVRAQWVAPTSPDVAAPAAPVLATDVADAPRTDPLAALSLVLDRELVAVRRHRLDVEGRVPAGVAPYVDPSQGMLEFVFAGADDAPIVLAVAPGSRGDTVVPVLPAPFDDEEGMPVARLSPFDEIVGDALEDVDRVVSHVERPDEMRGLVLHLGGRMLMIYADLWELRVTLLP</sequence>